<dbReference type="EMBL" id="LCMV01000007">
    <property type="protein sequence ID" value="KKU44379.1"/>
    <property type="molecule type" value="Genomic_DNA"/>
</dbReference>
<sequence>MKSGRFWFYLGALLIVAGLYSWRTTTVNAINNEVGRIDQAGQQERVKNISRYVATQTDERKLVSLAKKLKNTDRETLRIIIDRAYALNPGSRDITLLASTFHPELKDRVPELDPLYKE</sequence>
<proteinExistence type="predicted"/>
<organism evidence="2 3">
    <name type="scientific">Berkelbacteria bacterium GW2011_GWA2_46_7</name>
    <dbReference type="NCBI Taxonomy" id="1618335"/>
    <lineage>
        <taxon>Bacteria</taxon>
        <taxon>Candidatus Berkelbacteria</taxon>
    </lineage>
</organism>
<accession>A0A0G1QHA7</accession>
<name>A0A0G1QHA7_9BACT</name>
<evidence type="ECO:0000313" key="3">
    <source>
        <dbReference type="Proteomes" id="UP000034487"/>
    </source>
</evidence>
<gene>
    <name evidence="2" type="ORF">UX60_C0007G0003</name>
</gene>
<evidence type="ECO:0000313" key="2">
    <source>
        <dbReference type="EMBL" id="KKU44379.1"/>
    </source>
</evidence>
<protein>
    <submittedName>
        <fullName evidence="2">Uncharacterized protein</fullName>
    </submittedName>
</protein>
<comment type="caution">
    <text evidence="2">The sequence shown here is derived from an EMBL/GenBank/DDBJ whole genome shotgun (WGS) entry which is preliminary data.</text>
</comment>
<dbReference type="Proteomes" id="UP000034487">
    <property type="component" value="Unassembled WGS sequence"/>
</dbReference>
<feature type="transmembrane region" description="Helical" evidence="1">
    <location>
        <begin position="6"/>
        <end position="22"/>
    </location>
</feature>
<reference evidence="2 3" key="1">
    <citation type="journal article" date="2015" name="Nature">
        <title>rRNA introns, odd ribosomes, and small enigmatic genomes across a large radiation of phyla.</title>
        <authorList>
            <person name="Brown C.T."/>
            <person name="Hug L.A."/>
            <person name="Thomas B.C."/>
            <person name="Sharon I."/>
            <person name="Castelle C.J."/>
            <person name="Singh A."/>
            <person name="Wilkins M.J."/>
            <person name="Williams K.H."/>
            <person name="Banfield J.F."/>
        </authorList>
    </citation>
    <scope>NUCLEOTIDE SEQUENCE [LARGE SCALE GENOMIC DNA]</scope>
</reference>
<keyword evidence="1" id="KW-0472">Membrane</keyword>
<keyword evidence="1" id="KW-0812">Transmembrane</keyword>
<evidence type="ECO:0000256" key="1">
    <source>
        <dbReference type="SAM" id="Phobius"/>
    </source>
</evidence>
<dbReference type="AlphaFoldDB" id="A0A0G1QHA7"/>
<keyword evidence="1" id="KW-1133">Transmembrane helix</keyword>